<evidence type="ECO:0000313" key="3">
    <source>
        <dbReference type="Proteomes" id="UP000290932"/>
    </source>
</evidence>
<dbReference type="OrthoDB" id="10013at2157"/>
<dbReference type="PIRSF" id="PIRSF000887">
    <property type="entry name" value="Pesterase_MJ0037"/>
    <property type="match status" value="1"/>
</dbReference>
<dbReference type="Pfam" id="PF00149">
    <property type="entry name" value="Metallophos"/>
    <property type="match status" value="1"/>
</dbReference>
<dbReference type="InterPro" id="IPR029052">
    <property type="entry name" value="Metallo-depent_PP-like"/>
</dbReference>
<name>A0A498GX26_9EURY</name>
<dbReference type="InterPro" id="IPR004843">
    <property type="entry name" value="Calcineurin-like_PHP"/>
</dbReference>
<dbReference type="PANTHER" id="PTHR39323">
    <property type="entry name" value="BLR1149 PROTEIN"/>
    <property type="match status" value="1"/>
</dbReference>
<evidence type="ECO:0000313" key="2">
    <source>
        <dbReference type="EMBL" id="RXE55379.1"/>
    </source>
</evidence>
<dbReference type="RefSeq" id="WP_128694558.1">
    <property type="nucleotide sequence ID" value="NZ_LHQS01000003.1"/>
</dbReference>
<organism evidence="2 3">
    <name type="scientific">Methanoculleus taiwanensis</name>
    <dbReference type="NCBI Taxonomy" id="1550565"/>
    <lineage>
        <taxon>Archaea</taxon>
        <taxon>Methanobacteriati</taxon>
        <taxon>Methanobacteriota</taxon>
        <taxon>Stenosarchaea group</taxon>
        <taxon>Methanomicrobia</taxon>
        <taxon>Methanomicrobiales</taxon>
        <taxon>Methanomicrobiaceae</taxon>
        <taxon>Methanoculleus</taxon>
    </lineage>
</organism>
<accession>A0A498GX26</accession>
<dbReference type="AlphaFoldDB" id="A0A498GX26"/>
<sequence length="253" mass="27462">MHLHFIESGPALLVEDTRRVLVVADLHIGIESGLARHGVHVSSRSSRRVERVLSCIRETDPDLLLLLGDVKHNVPVTSRQEFAELPGLLDRFRKVVPLQVVPGNHDGGIDRFLEPGELLPADGAVIDGVGYLHGHTRPAADLFGRLIVLGHLHPVVSLRDEVGCCARARPAFCYAGLDEECLLGKEWCPERDATRLLFVPAFNEFSGGIDILRIRGSGLGPLSRCMNETTAEVYLADGTYLGTPASLSPDDGA</sequence>
<dbReference type="Proteomes" id="UP000290932">
    <property type="component" value="Unassembled WGS sequence"/>
</dbReference>
<dbReference type="GO" id="GO:0016787">
    <property type="term" value="F:hydrolase activity"/>
    <property type="evidence" value="ECO:0007669"/>
    <property type="project" value="InterPro"/>
</dbReference>
<keyword evidence="3" id="KW-1185">Reference proteome</keyword>
<feature type="domain" description="Calcineurin-like phosphoesterase" evidence="1">
    <location>
        <begin position="19"/>
        <end position="123"/>
    </location>
</feature>
<protein>
    <submittedName>
        <fullName evidence="2">Phosphoesterase</fullName>
    </submittedName>
</protein>
<dbReference type="EMBL" id="LHQS01000003">
    <property type="protein sequence ID" value="RXE55379.1"/>
    <property type="molecule type" value="Genomic_DNA"/>
</dbReference>
<dbReference type="InterPro" id="IPR024173">
    <property type="entry name" value="Pesterase_MJ0037-like"/>
</dbReference>
<dbReference type="PANTHER" id="PTHR39323:SF1">
    <property type="entry name" value="BLR1149 PROTEIN"/>
    <property type="match status" value="1"/>
</dbReference>
<gene>
    <name evidence="2" type="ORF">ABH15_11565</name>
</gene>
<dbReference type="CDD" id="cd07391">
    <property type="entry name" value="MPP_PF1019"/>
    <property type="match status" value="1"/>
</dbReference>
<reference evidence="2 3" key="1">
    <citation type="journal article" date="2015" name="Int. J. Syst. Evol. Microbiol.">
        <title>Methanoculleus taiwanensis sp. nov., a methanogen isolated from deep marine sediment at the deformation front area near Taiwan.</title>
        <authorList>
            <person name="Weng C.Y."/>
            <person name="Chen S.C."/>
            <person name="Lai M.C."/>
            <person name="Wu S.Y."/>
            <person name="Lin S."/>
            <person name="Yang T.F."/>
            <person name="Chen P.C."/>
        </authorList>
    </citation>
    <scope>NUCLEOTIDE SEQUENCE [LARGE SCALE GENOMIC DNA]</scope>
    <source>
        <strain evidence="2 3">CYW4</strain>
    </source>
</reference>
<dbReference type="Gene3D" id="3.60.21.10">
    <property type="match status" value="1"/>
</dbReference>
<evidence type="ECO:0000259" key="1">
    <source>
        <dbReference type="Pfam" id="PF00149"/>
    </source>
</evidence>
<dbReference type="SUPFAM" id="SSF56300">
    <property type="entry name" value="Metallo-dependent phosphatases"/>
    <property type="match status" value="1"/>
</dbReference>
<proteinExistence type="predicted"/>
<comment type="caution">
    <text evidence="2">The sequence shown here is derived from an EMBL/GenBank/DDBJ whole genome shotgun (WGS) entry which is preliminary data.</text>
</comment>